<protein>
    <recommendedName>
        <fullName evidence="2">Post-SET domain-containing protein</fullName>
    </recommendedName>
</protein>
<accession>A0AA38ZBU8</accession>
<dbReference type="PANTHER" id="PTHR33223:SF6">
    <property type="entry name" value="CCHC-TYPE DOMAIN-CONTAINING PROTEIN"/>
    <property type="match status" value="1"/>
</dbReference>
<evidence type="ECO:0000259" key="2">
    <source>
        <dbReference type="PROSITE" id="PS50868"/>
    </source>
</evidence>
<evidence type="ECO:0000313" key="4">
    <source>
        <dbReference type="Proteomes" id="UP001168098"/>
    </source>
</evidence>
<comment type="caution">
    <text evidence="3">The sequence shown here is derived from an EMBL/GenBank/DDBJ whole genome shotgun (WGS) entry which is preliminary data.</text>
</comment>
<evidence type="ECO:0000256" key="1">
    <source>
        <dbReference type="SAM" id="MobiDB-lite"/>
    </source>
</evidence>
<feature type="domain" description="Post-SET" evidence="2">
    <location>
        <begin position="364"/>
        <end position="380"/>
    </location>
</feature>
<dbReference type="Pfam" id="PF03732">
    <property type="entry name" value="Retrotrans_gag"/>
    <property type="match status" value="1"/>
</dbReference>
<dbReference type="PANTHER" id="PTHR33223">
    <property type="entry name" value="CCHC-TYPE DOMAIN-CONTAINING PROTEIN"/>
    <property type="match status" value="1"/>
</dbReference>
<proteinExistence type="predicted"/>
<dbReference type="PROSITE" id="PS50868">
    <property type="entry name" value="POST_SET"/>
    <property type="match status" value="1"/>
</dbReference>
<reference evidence="3 4" key="1">
    <citation type="journal article" date="2023" name="BMC Biotechnol.">
        <title>Vitis rotundifolia cv Carlos genome sequencing.</title>
        <authorList>
            <person name="Huff M."/>
            <person name="Hulse-Kemp A."/>
            <person name="Scheffler B."/>
            <person name="Youngblood R."/>
            <person name="Simpson S."/>
            <person name="Babiker E."/>
            <person name="Staton M."/>
        </authorList>
    </citation>
    <scope>NUCLEOTIDE SEQUENCE [LARGE SCALE GENOMIC DNA]</scope>
    <source>
        <tissue evidence="3">Leaf</tissue>
    </source>
</reference>
<dbReference type="EMBL" id="JARBHA010000012">
    <property type="protein sequence ID" value="KAJ9686148.1"/>
    <property type="molecule type" value="Genomic_DNA"/>
</dbReference>
<dbReference type="AlphaFoldDB" id="A0AA38ZBU8"/>
<organism evidence="3 4">
    <name type="scientific">Vitis rotundifolia</name>
    <name type="common">Muscadine grape</name>
    <dbReference type="NCBI Taxonomy" id="103349"/>
    <lineage>
        <taxon>Eukaryota</taxon>
        <taxon>Viridiplantae</taxon>
        <taxon>Streptophyta</taxon>
        <taxon>Embryophyta</taxon>
        <taxon>Tracheophyta</taxon>
        <taxon>Spermatophyta</taxon>
        <taxon>Magnoliopsida</taxon>
        <taxon>eudicotyledons</taxon>
        <taxon>Gunneridae</taxon>
        <taxon>Pentapetalae</taxon>
        <taxon>rosids</taxon>
        <taxon>Vitales</taxon>
        <taxon>Vitaceae</taxon>
        <taxon>Viteae</taxon>
        <taxon>Vitis</taxon>
    </lineage>
</organism>
<dbReference type="Proteomes" id="UP001168098">
    <property type="component" value="Unassembled WGS sequence"/>
</dbReference>
<keyword evidence="4" id="KW-1185">Reference proteome</keyword>
<dbReference type="InterPro" id="IPR003616">
    <property type="entry name" value="Post-SET_dom"/>
</dbReference>
<name>A0AA38ZBU8_VITRO</name>
<sequence>MTHGMRHSAPSPEFSSASSVTYTPPRKHHRKILKEKFYDDYTEQSPSQSPYEFDEEEEDEQSVYTDDESASGTNAPGDQFSLPALESIPKGKSFRPSSSLNSSSNSLNPFTQSSYINIAPLPIFRGSSDECPVTHLSRFTKVCRANNVSSVEMIMRIFPVTLDGEAALWYDLNIEPYSSLSWEEIKSSFLQAYHRIGLTDELRSELMMINQGTEESVRSYFLRLQWILKRWPDHGLPDGLLEGIFIDGLRKDFQDWIIPQKPSSLNEALRLAFGWEKVQSIRGGREKECGFCSGGHEEEGCEIRERMRRLWVKSKKQTRDYSGRIVNDEDGEKEIERWVSVGGESHDVGKNEEEGEEGMVGWKKKSQCQCGKHQCWKKLGRNNSLLTAKNSNAG</sequence>
<feature type="compositionally biased region" description="Acidic residues" evidence="1">
    <location>
        <begin position="52"/>
        <end position="69"/>
    </location>
</feature>
<dbReference type="InterPro" id="IPR005162">
    <property type="entry name" value="Retrotrans_gag_dom"/>
</dbReference>
<evidence type="ECO:0000313" key="3">
    <source>
        <dbReference type="EMBL" id="KAJ9686148.1"/>
    </source>
</evidence>
<feature type="compositionally biased region" description="Low complexity" evidence="1">
    <location>
        <begin position="8"/>
        <end position="19"/>
    </location>
</feature>
<feature type="region of interest" description="Disordered" evidence="1">
    <location>
        <begin position="1"/>
        <end position="82"/>
    </location>
</feature>
<gene>
    <name evidence="3" type="ORF">PVL29_015168</name>
</gene>